<reference evidence="1" key="1">
    <citation type="submission" date="2019-11" db="EMBL/GenBank/DDBJ databases">
        <title>Nori genome reveals adaptations in red seaweeds to the harsh intertidal environment.</title>
        <authorList>
            <person name="Wang D."/>
            <person name="Mao Y."/>
        </authorList>
    </citation>
    <scope>NUCLEOTIDE SEQUENCE</scope>
    <source>
        <tissue evidence="1">Gametophyte</tissue>
    </source>
</reference>
<dbReference type="EMBL" id="CM020620">
    <property type="protein sequence ID" value="KAK1869209.1"/>
    <property type="molecule type" value="Genomic_DNA"/>
</dbReference>
<dbReference type="Proteomes" id="UP000798662">
    <property type="component" value="Chromosome 3"/>
</dbReference>
<evidence type="ECO:0000313" key="1">
    <source>
        <dbReference type="EMBL" id="KAK1869209.1"/>
    </source>
</evidence>
<gene>
    <name evidence="1" type="ORF">I4F81_011690</name>
</gene>
<organism evidence="1 2">
    <name type="scientific">Pyropia yezoensis</name>
    <name type="common">Susabi-nori</name>
    <name type="synonym">Porphyra yezoensis</name>
    <dbReference type="NCBI Taxonomy" id="2788"/>
    <lineage>
        <taxon>Eukaryota</taxon>
        <taxon>Rhodophyta</taxon>
        <taxon>Bangiophyceae</taxon>
        <taxon>Bangiales</taxon>
        <taxon>Bangiaceae</taxon>
        <taxon>Pyropia</taxon>
    </lineage>
</organism>
<proteinExistence type="predicted"/>
<sequence>MDALPRGVVDFLRAAADVDPDLKEPSYVLGVYDAAIKLCGLGEGAPLMDWAQAVVAMLTALEPDDKDCGELLAALRTISAVVVGEGEGRWSARELMELAELADLADICGQSNRCAPHARDLVGRFFKKSVEQRAFFRDVRMNPAHFDDLVARAMPHFPASSRGPATLPPQWRCFAVLFWLAQGGRQRVVARAVDVAESTFAKFCAPVVQAMLRGLPPPTWPHKMERKRIGIDFSRLTGGNLAGWRGICGAVDGCHTPLLTPFGGHKEDFTDRHQRCSLLLIAITDTRQVRFFVGGFPGSRGDSMAFKGRSWYRAMLNPDSSLSPLEDGEFILGDAGFALAPFLVRFCSETGGGRVLCAVGRGELVAWEVCWQGGLGLRGRGRPRAGGEGGGISDRWRTLEGASALVVFGSISVREKGQLPWATFADVFRSSVTNLCASVTTDTDRYVCTLFFWLLLPVHPPPPPLANVRSGLPAVHPHPPTSRGRSPHSEKQTCTARMSRPCDGLITSTRKCVWWSRTRSGDLRDDGTSYV</sequence>
<name>A0ACC3CFZ2_PYRYE</name>
<keyword evidence="2" id="KW-1185">Reference proteome</keyword>
<accession>A0ACC3CFZ2</accession>
<evidence type="ECO:0000313" key="2">
    <source>
        <dbReference type="Proteomes" id="UP000798662"/>
    </source>
</evidence>
<protein>
    <submittedName>
        <fullName evidence="1">Uncharacterized protein</fullName>
    </submittedName>
</protein>
<comment type="caution">
    <text evidence="1">The sequence shown here is derived from an EMBL/GenBank/DDBJ whole genome shotgun (WGS) entry which is preliminary data.</text>
</comment>